<protein>
    <submittedName>
        <fullName evidence="2">G protein-coupled receptor</fullName>
    </submittedName>
</protein>
<sequence length="108" mass="11461">MSRYRIILSGLALAVLAACGTPERPETGVPKLITPEMLPQAPEASTPACSAEMAARFHQPEAGIFQVGTGPTAAGFWIDMKMAGRDGTWRCQTTRDGRVVTVTPISST</sequence>
<organism evidence="2 3">
    <name type="scientific">Rhodovulum sulfidophilum</name>
    <name type="common">Rhodobacter sulfidophilus</name>
    <dbReference type="NCBI Taxonomy" id="35806"/>
    <lineage>
        <taxon>Bacteria</taxon>
        <taxon>Pseudomonadati</taxon>
        <taxon>Pseudomonadota</taxon>
        <taxon>Alphaproteobacteria</taxon>
        <taxon>Rhodobacterales</taxon>
        <taxon>Paracoccaceae</taxon>
        <taxon>Rhodovulum</taxon>
    </lineage>
</organism>
<evidence type="ECO:0000313" key="2">
    <source>
        <dbReference type="EMBL" id="BAQ68348.1"/>
    </source>
</evidence>
<evidence type="ECO:0000256" key="1">
    <source>
        <dbReference type="SAM" id="SignalP"/>
    </source>
</evidence>
<dbReference type="KEGG" id="rsu:NHU_01188"/>
<name>A0A0D6AZM0_RHOSU</name>
<proteinExistence type="predicted"/>
<dbReference type="EMBL" id="AP014800">
    <property type="protein sequence ID" value="BAQ68348.1"/>
    <property type="molecule type" value="Genomic_DNA"/>
</dbReference>
<reference evidence="2 3" key="1">
    <citation type="submission" date="2015-02" db="EMBL/GenBank/DDBJ databases">
        <title>Genome sequene of Rhodovulum sulfidophilum DSM 2351.</title>
        <authorList>
            <person name="Nagao N."/>
        </authorList>
    </citation>
    <scope>NUCLEOTIDE SEQUENCE [LARGE SCALE GENOMIC DNA]</scope>
    <source>
        <strain evidence="2 3">DSM 2351</strain>
    </source>
</reference>
<accession>A0A0D6AZM0</accession>
<dbReference type="Proteomes" id="UP000064912">
    <property type="component" value="Chromosome"/>
</dbReference>
<evidence type="ECO:0000313" key="3">
    <source>
        <dbReference type="Proteomes" id="UP000064912"/>
    </source>
</evidence>
<keyword evidence="1" id="KW-0732">Signal</keyword>
<keyword evidence="2" id="KW-0675">Receptor</keyword>
<dbReference type="PATRIC" id="fig|35806.4.peg.1221"/>
<feature type="chain" id="PRO_5002300919" evidence="1">
    <location>
        <begin position="18"/>
        <end position="108"/>
    </location>
</feature>
<gene>
    <name evidence="2" type="ORF">NHU_01188</name>
</gene>
<dbReference type="AlphaFoldDB" id="A0A0D6AZM0"/>
<feature type="signal peptide" evidence="1">
    <location>
        <begin position="1"/>
        <end position="17"/>
    </location>
</feature>
<dbReference type="PROSITE" id="PS51257">
    <property type="entry name" value="PROKAR_LIPOPROTEIN"/>
    <property type="match status" value="1"/>
</dbReference>